<organism evidence="14">
    <name type="scientific">uncultured Synechococcales cyanobacterium</name>
    <dbReference type="NCBI Taxonomy" id="1936017"/>
    <lineage>
        <taxon>Bacteria</taxon>
        <taxon>Bacillati</taxon>
        <taxon>Cyanobacteriota</taxon>
        <taxon>Cyanophyceae</taxon>
        <taxon>Synechococcales</taxon>
        <taxon>environmental samples</taxon>
    </lineage>
</organism>
<gene>
    <name evidence="11" type="primary">atpF</name>
    <name evidence="14" type="ORF">AVDCRST_MAG81-3799</name>
</gene>
<comment type="similarity">
    <text evidence="11 12">Belongs to the ATPase B chain family.</text>
</comment>
<dbReference type="GO" id="GO:0016787">
    <property type="term" value="F:hydrolase activity"/>
    <property type="evidence" value="ECO:0007669"/>
    <property type="project" value="UniProtKB-KW"/>
</dbReference>
<keyword evidence="4 11" id="KW-0375">Hydrogen ion transport</keyword>
<evidence type="ECO:0000256" key="2">
    <source>
        <dbReference type="ARBA" id="ARBA00022547"/>
    </source>
</evidence>
<dbReference type="Pfam" id="PF00430">
    <property type="entry name" value="ATP-synt_B"/>
    <property type="match status" value="1"/>
</dbReference>
<evidence type="ECO:0000256" key="5">
    <source>
        <dbReference type="ARBA" id="ARBA00022989"/>
    </source>
</evidence>
<evidence type="ECO:0000256" key="11">
    <source>
        <dbReference type="HAMAP-Rule" id="MF_01398"/>
    </source>
</evidence>
<keyword evidence="7 11" id="KW-0472">Membrane</keyword>
<feature type="coiled-coil region" evidence="13">
    <location>
        <begin position="70"/>
        <end position="111"/>
    </location>
</feature>
<dbReference type="CDD" id="cd06503">
    <property type="entry name" value="ATP-synt_Fo_b"/>
    <property type="match status" value="1"/>
</dbReference>
<keyword evidence="6 11" id="KW-0406">Ion transport</keyword>
<feature type="transmembrane region" description="Helical" evidence="11">
    <location>
        <begin position="44"/>
        <end position="62"/>
    </location>
</feature>
<evidence type="ECO:0000256" key="4">
    <source>
        <dbReference type="ARBA" id="ARBA00022781"/>
    </source>
</evidence>
<evidence type="ECO:0000256" key="13">
    <source>
        <dbReference type="SAM" id="Coils"/>
    </source>
</evidence>
<comment type="subunit">
    <text evidence="11">F-type ATPases have 2 components, F(1) - the catalytic core - and F(0) - the membrane proton channel. F(1) has five subunits: alpha(3), beta(3), gamma(1), delta(1), epsilon(1). F(0) has four main subunits: a(1), b(1), b'(1) and c(10-14). The alpha and beta chains form an alternating ring which encloses part of the gamma chain. F(1) is attached to F(0) by a central stalk formed by the gamma and epsilon chains, while a peripheral stalk is formed by the delta, b and b' chains.</text>
</comment>
<dbReference type="NCBIfam" id="NF005606">
    <property type="entry name" value="PRK07352.1"/>
    <property type="match status" value="1"/>
</dbReference>
<accession>A0A6J4VX72</accession>
<evidence type="ECO:0000256" key="8">
    <source>
        <dbReference type="ARBA" id="ARBA00023310"/>
    </source>
</evidence>
<evidence type="ECO:0000313" key="14">
    <source>
        <dbReference type="EMBL" id="CAA9585736.1"/>
    </source>
</evidence>
<reference evidence="14" key="1">
    <citation type="submission" date="2020-02" db="EMBL/GenBank/DDBJ databases">
        <authorList>
            <person name="Meier V. D."/>
        </authorList>
    </citation>
    <scope>NUCLEOTIDE SEQUENCE</scope>
    <source>
        <strain evidence="14">AVDCRST_MAG81</strain>
    </source>
</reference>
<keyword evidence="13" id="KW-0175">Coiled coil</keyword>
<comment type="function">
    <text evidence="11">Component of the F(0) channel, it forms part of the peripheral stalk, linking F(1) to F(0).</text>
</comment>
<evidence type="ECO:0000256" key="12">
    <source>
        <dbReference type="RuleBase" id="RU003848"/>
    </source>
</evidence>
<dbReference type="PANTHER" id="PTHR34264">
    <property type="entry name" value="ATP SYNTHASE SUBUNIT B, CHLOROPLASTIC"/>
    <property type="match status" value="1"/>
</dbReference>
<evidence type="ECO:0000256" key="7">
    <source>
        <dbReference type="ARBA" id="ARBA00023136"/>
    </source>
</evidence>
<dbReference type="HAMAP" id="MF_01398">
    <property type="entry name" value="ATP_synth_b_bprime"/>
    <property type="match status" value="1"/>
</dbReference>
<proteinExistence type="inferred from homology"/>
<keyword evidence="14" id="KW-0378">Hydrolase</keyword>
<comment type="subcellular location">
    <subcellularLocation>
        <location evidence="11">Cellular thylakoid membrane</location>
        <topology evidence="11">Single-pass membrane protein</topology>
    </subcellularLocation>
    <subcellularLocation>
        <location evidence="10">Endomembrane system</location>
        <topology evidence="10">Single-pass membrane protein</topology>
    </subcellularLocation>
</comment>
<evidence type="ECO:0000256" key="9">
    <source>
        <dbReference type="ARBA" id="ARBA00025198"/>
    </source>
</evidence>
<comment type="function">
    <text evidence="9 11">F(1)F(0) ATP synthase produces ATP from ADP in the presence of a proton or sodium gradient. F-type ATPases consist of two structural domains, F(1) containing the extramembraneous catalytic core and F(0) containing the membrane proton channel, linked together by a central stalk and a peripheral stalk. During catalysis, ATP synthesis in the catalytic domain of F(1) is coupled via a rotary mechanism of the central stalk subunits to proton translocation.</text>
</comment>
<evidence type="ECO:0000256" key="1">
    <source>
        <dbReference type="ARBA" id="ARBA00022448"/>
    </source>
</evidence>
<dbReference type="InterPro" id="IPR002146">
    <property type="entry name" value="ATP_synth_b/b'su_bac/chlpt"/>
</dbReference>
<name>A0A6J4VX72_9CYAN</name>
<dbReference type="PANTHER" id="PTHR34264:SF3">
    <property type="entry name" value="ATP SYNTHASE SUBUNIT B, CHLOROPLASTIC"/>
    <property type="match status" value="1"/>
</dbReference>
<keyword evidence="1 11" id="KW-0813">Transport</keyword>
<evidence type="ECO:0000256" key="10">
    <source>
        <dbReference type="ARBA" id="ARBA00037847"/>
    </source>
</evidence>
<dbReference type="AlphaFoldDB" id="A0A6J4VX72"/>
<dbReference type="GO" id="GO:0031676">
    <property type="term" value="C:plasma membrane-derived thylakoid membrane"/>
    <property type="evidence" value="ECO:0007669"/>
    <property type="project" value="UniProtKB-SubCell"/>
</dbReference>
<dbReference type="GO" id="GO:0046933">
    <property type="term" value="F:proton-transporting ATP synthase activity, rotational mechanism"/>
    <property type="evidence" value="ECO:0007669"/>
    <property type="project" value="UniProtKB-UniRule"/>
</dbReference>
<evidence type="ECO:0000256" key="6">
    <source>
        <dbReference type="ARBA" id="ARBA00023065"/>
    </source>
</evidence>
<keyword evidence="8 11" id="KW-0066">ATP synthesis</keyword>
<keyword evidence="11" id="KW-0793">Thylakoid</keyword>
<keyword evidence="3 11" id="KW-0812">Transmembrane</keyword>
<evidence type="ECO:0000256" key="3">
    <source>
        <dbReference type="ARBA" id="ARBA00022692"/>
    </source>
</evidence>
<keyword evidence="5 11" id="KW-1133">Transmembrane helix</keyword>
<keyword evidence="2 11" id="KW-0138">CF(0)</keyword>
<protein>
    <recommendedName>
        <fullName evidence="11">ATP synthase subunit b</fullName>
    </recommendedName>
    <alternativeName>
        <fullName evidence="11">ATP synthase F(0) sector subunit b</fullName>
    </alternativeName>
    <alternativeName>
        <fullName evidence="11">ATPase subunit I</fullName>
    </alternativeName>
    <alternativeName>
        <fullName evidence="11">F-type ATPase subunit b</fullName>
        <shortName evidence="11">F-ATPase subunit b</shortName>
    </alternativeName>
</protein>
<dbReference type="GO" id="GO:0012505">
    <property type="term" value="C:endomembrane system"/>
    <property type="evidence" value="ECO:0007669"/>
    <property type="project" value="UniProtKB-SubCell"/>
</dbReference>
<dbReference type="GO" id="GO:0045259">
    <property type="term" value="C:proton-transporting ATP synthase complex"/>
    <property type="evidence" value="ECO:0007669"/>
    <property type="project" value="UniProtKB-KW"/>
</dbReference>
<dbReference type="EMBL" id="CADCWO010000196">
    <property type="protein sequence ID" value="CAA9585736.1"/>
    <property type="molecule type" value="Genomic_DNA"/>
</dbReference>
<sequence length="194" mass="20948">MMGSYIWLAVEAGAHELVGSAAELAESAEAKGFGLNFDVLETNLINLAIILAGLVYFGRGFLGNILGKRRAEIETAIQEAEQRKQQSAKELASQQQKLAQAQAEAERIKAAAAENAKSASEAILAQAALDIERLKEAAERDTASDQERAIAELRQRVVALALEQVESRISSTLNSEDDQRKLVDRSIALLGDQS</sequence>